<evidence type="ECO:0000313" key="3">
    <source>
        <dbReference type="EMBL" id="TCP30927.1"/>
    </source>
</evidence>
<proteinExistence type="predicted"/>
<gene>
    <name evidence="3" type="ORF">EV207_104106</name>
</gene>
<comment type="caution">
    <text evidence="3">The sequence shown here is derived from an EMBL/GenBank/DDBJ whole genome shotgun (WGS) entry which is preliminary data.</text>
</comment>
<dbReference type="Proteomes" id="UP000295416">
    <property type="component" value="Unassembled WGS sequence"/>
</dbReference>
<name>A0A4R2P7Y3_9BACL</name>
<feature type="coiled-coil region" evidence="1">
    <location>
        <begin position="47"/>
        <end position="74"/>
    </location>
</feature>
<accession>A0A4R2P7Y3</accession>
<evidence type="ECO:0000256" key="2">
    <source>
        <dbReference type="SAM" id="Phobius"/>
    </source>
</evidence>
<keyword evidence="2" id="KW-0472">Membrane</keyword>
<evidence type="ECO:0000313" key="4">
    <source>
        <dbReference type="Proteomes" id="UP000295416"/>
    </source>
</evidence>
<dbReference type="AlphaFoldDB" id="A0A4R2P7Y3"/>
<reference evidence="3 4" key="1">
    <citation type="submission" date="2019-03" db="EMBL/GenBank/DDBJ databases">
        <title>Genomic Encyclopedia of Type Strains, Phase IV (KMG-IV): sequencing the most valuable type-strain genomes for metagenomic binning, comparative biology and taxonomic classification.</title>
        <authorList>
            <person name="Goeker M."/>
        </authorList>
    </citation>
    <scope>NUCLEOTIDE SEQUENCE [LARGE SCALE GENOMIC DNA]</scope>
    <source>
        <strain evidence="3 4">DSM 19377</strain>
    </source>
</reference>
<dbReference type="EMBL" id="SLXK01000004">
    <property type="protein sequence ID" value="TCP30927.1"/>
    <property type="molecule type" value="Genomic_DNA"/>
</dbReference>
<protein>
    <submittedName>
        <fullName evidence="3">Uncharacterized protein</fullName>
    </submittedName>
</protein>
<keyword evidence="2" id="KW-0812">Transmembrane</keyword>
<sequence>MDIYVKVNLKDTERERGALMFFDIYFILAAALVGGIIAIAGFIMIFAKKVKQPKEELQRKVALLEEEVKNLKSDNKR</sequence>
<keyword evidence="1" id="KW-0175">Coiled coil</keyword>
<organism evidence="3 4">
    <name type="scientific">Scopulibacillus darangshiensis</name>
    <dbReference type="NCBI Taxonomy" id="442528"/>
    <lineage>
        <taxon>Bacteria</taxon>
        <taxon>Bacillati</taxon>
        <taxon>Bacillota</taxon>
        <taxon>Bacilli</taxon>
        <taxon>Bacillales</taxon>
        <taxon>Sporolactobacillaceae</taxon>
        <taxon>Scopulibacillus</taxon>
    </lineage>
</organism>
<keyword evidence="4" id="KW-1185">Reference proteome</keyword>
<feature type="transmembrane region" description="Helical" evidence="2">
    <location>
        <begin position="24"/>
        <end position="47"/>
    </location>
</feature>
<keyword evidence="2" id="KW-1133">Transmembrane helix</keyword>
<evidence type="ECO:0000256" key="1">
    <source>
        <dbReference type="SAM" id="Coils"/>
    </source>
</evidence>